<evidence type="ECO:0000313" key="4">
    <source>
        <dbReference type="Proteomes" id="UP000245667"/>
    </source>
</evidence>
<evidence type="ECO:0000313" key="5">
    <source>
        <dbReference type="Proteomes" id="UP000651837"/>
    </source>
</evidence>
<dbReference type="InterPro" id="IPR050261">
    <property type="entry name" value="FrsA_esterase"/>
</dbReference>
<dbReference type="PANTHER" id="PTHR22946:SF0">
    <property type="entry name" value="DIENELACTONE HYDROLASE DOMAIN-CONTAINING PROTEIN"/>
    <property type="match status" value="1"/>
</dbReference>
<name>A0A316E4Y8_9FLAO</name>
<dbReference type="Pfam" id="PF01738">
    <property type="entry name" value="DLH"/>
    <property type="match status" value="1"/>
</dbReference>
<dbReference type="RefSeq" id="WP_109649236.1">
    <property type="nucleotide sequence ID" value="NZ_JACWLN010000001.1"/>
</dbReference>
<evidence type="ECO:0000259" key="1">
    <source>
        <dbReference type="Pfam" id="PF01738"/>
    </source>
</evidence>
<dbReference type="EMBL" id="QGGQ01000002">
    <property type="protein sequence ID" value="PWK24688.1"/>
    <property type="molecule type" value="Genomic_DNA"/>
</dbReference>
<dbReference type="OrthoDB" id="9787933at2"/>
<dbReference type="AlphaFoldDB" id="A0A316E4Y8"/>
<dbReference type="GO" id="GO:0016787">
    <property type="term" value="F:hydrolase activity"/>
    <property type="evidence" value="ECO:0007669"/>
    <property type="project" value="UniProtKB-KW"/>
</dbReference>
<organism evidence="3 4">
    <name type="scientific">Maribacter polysiphoniae</name>
    <dbReference type="NCBI Taxonomy" id="429344"/>
    <lineage>
        <taxon>Bacteria</taxon>
        <taxon>Pseudomonadati</taxon>
        <taxon>Bacteroidota</taxon>
        <taxon>Flavobacteriia</taxon>
        <taxon>Flavobacteriales</taxon>
        <taxon>Flavobacteriaceae</taxon>
        <taxon>Maribacter</taxon>
    </lineage>
</organism>
<gene>
    <name evidence="2" type="ORF">HZY62_00910</name>
    <name evidence="3" type="ORF">LX92_01053</name>
</gene>
<keyword evidence="5" id="KW-1185">Reference proteome</keyword>
<protein>
    <submittedName>
        <fullName evidence="2 3">Dienelactone hydrolase</fullName>
    </submittedName>
</protein>
<keyword evidence="3" id="KW-0378">Hydrolase</keyword>
<comment type="caution">
    <text evidence="3">The sequence shown here is derived from an EMBL/GenBank/DDBJ whole genome shotgun (WGS) entry which is preliminary data.</text>
</comment>
<dbReference type="Gene3D" id="3.40.50.1820">
    <property type="entry name" value="alpha/beta hydrolase"/>
    <property type="match status" value="1"/>
</dbReference>
<evidence type="ECO:0000313" key="3">
    <source>
        <dbReference type="EMBL" id="PWK24688.1"/>
    </source>
</evidence>
<dbReference type="PANTHER" id="PTHR22946">
    <property type="entry name" value="DIENELACTONE HYDROLASE DOMAIN-CONTAINING PROTEIN-RELATED"/>
    <property type="match status" value="1"/>
</dbReference>
<dbReference type="InterPro" id="IPR029058">
    <property type="entry name" value="AB_hydrolase_fold"/>
</dbReference>
<dbReference type="EMBL" id="JACWLN010000001">
    <property type="protein sequence ID" value="MBD1259132.1"/>
    <property type="molecule type" value="Genomic_DNA"/>
</dbReference>
<evidence type="ECO:0000313" key="2">
    <source>
        <dbReference type="EMBL" id="MBD1259132.1"/>
    </source>
</evidence>
<accession>A0A316E4Y8</accession>
<reference evidence="3 4" key="1">
    <citation type="submission" date="2018-05" db="EMBL/GenBank/DDBJ databases">
        <title>Genomic Encyclopedia of Archaeal and Bacterial Type Strains, Phase II (KMG-II): from individual species to whole genera.</title>
        <authorList>
            <person name="Goeker M."/>
        </authorList>
    </citation>
    <scope>NUCLEOTIDE SEQUENCE [LARGE SCALE GENOMIC DNA]</scope>
    <source>
        <strain evidence="3 4">DSM 23514</strain>
    </source>
</reference>
<proteinExistence type="predicted"/>
<sequence length="239" mass="26971">MIIKENITYRDASKNEFEGVVVWDDSHPQPKPGILVSHMWSGQSGFEVEKATELAQLGYVGFAIDNYGKGRRANGPEEAQKLMDELDHNRPLLQSRMFLAVDTLKKHKAVDDTQIGAIGFCFGGKCVLDLARSGIQIRGVVSFHGLLDPPVPHPNKEIQSAVLVLHGWEDPMALPHDMVKLSEEMNTHKADWNIHIYGHTGHAFTNPKAQFPEKGLFFEPTSNRRSWDAMIYFFNELFD</sequence>
<dbReference type="Proteomes" id="UP000651837">
    <property type="component" value="Unassembled WGS sequence"/>
</dbReference>
<dbReference type="InterPro" id="IPR002925">
    <property type="entry name" value="Dienelactn_hydro"/>
</dbReference>
<reference evidence="2 5" key="2">
    <citation type="submission" date="2020-07" db="EMBL/GenBank/DDBJ databases">
        <title>The draft genome sequence of Maribacter polysiphoniae KCTC 22021.</title>
        <authorList>
            <person name="Mu L."/>
        </authorList>
    </citation>
    <scope>NUCLEOTIDE SEQUENCE [LARGE SCALE GENOMIC DNA]</scope>
    <source>
        <strain evidence="2 5">KCTC 22021</strain>
    </source>
</reference>
<feature type="domain" description="Dienelactone hydrolase" evidence="1">
    <location>
        <begin position="21"/>
        <end position="237"/>
    </location>
</feature>
<dbReference type="SUPFAM" id="SSF53474">
    <property type="entry name" value="alpha/beta-Hydrolases"/>
    <property type="match status" value="1"/>
</dbReference>
<dbReference type="Proteomes" id="UP000245667">
    <property type="component" value="Unassembled WGS sequence"/>
</dbReference>